<comment type="similarity">
    <text evidence="1">Belongs to the sorting nexin family.</text>
</comment>
<feature type="compositionally biased region" description="Polar residues" evidence="2">
    <location>
        <begin position="759"/>
        <end position="768"/>
    </location>
</feature>
<feature type="region of interest" description="Disordered" evidence="2">
    <location>
        <begin position="714"/>
        <end position="803"/>
    </location>
</feature>
<feature type="compositionally biased region" description="Low complexity" evidence="2">
    <location>
        <begin position="368"/>
        <end position="384"/>
    </location>
</feature>
<feature type="domain" description="PXA" evidence="4">
    <location>
        <begin position="165"/>
        <end position="345"/>
    </location>
</feature>
<dbReference type="SMART" id="SM00313">
    <property type="entry name" value="PXA"/>
    <property type="match status" value="1"/>
</dbReference>
<proteinExistence type="inferred from homology"/>
<dbReference type="RefSeq" id="XP_033455465.1">
    <property type="nucleotide sequence ID" value="XM_033605952.1"/>
</dbReference>
<protein>
    <recommendedName>
        <fullName evidence="7">PXA domain-containing protein</fullName>
    </recommendedName>
</protein>
<dbReference type="SUPFAM" id="SSF64268">
    <property type="entry name" value="PX domain"/>
    <property type="match status" value="1"/>
</dbReference>
<dbReference type="PANTHER" id="PTHR22775">
    <property type="entry name" value="SORTING NEXIN"/>
    <property type="match status" value="1"/>
</dbReference>
<sequence length="1053" mass="114944">MDDLNDTKPSSALDREVQQENAASDIAAKIETPAIATNAPAPTSFAILAQSLIDRVLYFLSHASNETIGACLVGLSASTYLLLGRIGLLFIGIAGGVVLQATWEGVRIDDRDEKTKREEQERRREASIDVIRRVLDYRTLRGAANTRSEDVKVFANRELDYSEFSPETEKALNVFTDAIIKDYVRYWYEPTIPGEETFPKQCRRTLTAFFLSLGGHLGRKRPADVLLDFLSNSSSIIVVFLTELAAALNASPNITAEEAISSYISSKPDSSLSYMLDQESQTEKLADVSEDILQAYLDPKAYNCPPIHAFLKEVLAQLVLGYTVTLCSEPNWINDWIVYGLEESKTTKEVMGLVDAGVEGKPLPLVPETPTESATEPTPTIEATQRSEMKSEHRRTRSKAEISMDEAMEEARRLTALMIAEDERVAREERERVEAARDMAEQPNAATQNRGGSESHSNVEEESILEPVTQDNMPREEPPPVQFTSFDQLTTTAQPTALMDEPQIPAVKVLENEEVAKEAVALTLHNASITIFDDSVPGERSSIKAKPTTDYMIQIEPALSIFSGWMIPRKYADFETLHEILRRISVISGVPFAHVDLPKWRNNTKASLRTELERYLCDAMRLQPLAESEGMKRFLDKDRGLTKSGGKGFGWPTPDAFGKIGGDMMSVLTKAPKQVAGGGKAVFGGMAGLVTNGIKLNGSQSNIARSEAVTISDKPALGTPAKERASFGSPLTDSVSGDVTSERESQETQSLSSSRLSNRRGSVATTASEESRALTPATPSRPFSLSSQSQLTPATEQSPESSIAGLRSASTNLEQAIHLPPPPSEMPEDYDAPSAVGKKSMAASHASIKEPTNDDSNDLKQSTSSLTMPQYTIKKFSKPTPPPADPLTERETAITIELIFALITHLYTLSPSTWSLRRTLLTAAKTFLLRPGNPQLLSIRTLIQTSLLDANLSDAGLASQIYHLRENALPTADETEAWKAEYPQPTDEQKIETRTKARKLLVTKGMPQALTSVMGAAASGEALGKVFDALQTPGVARGLVTGLLLQALKVITN</sequence>
<evidence type="ECO:0000313" key="6">
    <source>
        <dbReference type="RefSeq" id="XP_033455465.1"/>
    </source>
</evidence>
<dbReference type="InterPro" id="IPR013937">
    <property type="entry name" value="Sorting_nexin_C"/>
</dbReference>
<name>A0A6J3LT17_9PEZI</name>
<evidence type="ECO:0008006" key="7">
    <source>
        <dbReference type="Google" id="ProtNLM"/>
    </source>
</evidence>
<dbReference type="InterPro" id="IPR001683">
    <property type="entry name" value="PX_dom"/>
</dbReference>
<dbReference type="PANTHER" id="PTHR22775:SF47">
    <property type="entry name" value="MEIOTICALLY UP-REGULATED GENE 122 PROTEIN"/>
    <property type="match status" value="1"/>
</dbReference>
<dbReference type="InterPro" id="IPR036871">
    <property type="entry name" value="PX_dom_sf"/>
</dbReference>
<feature type="region of interest" description="Disordered" evidence="2">
    <location>
        <begin position="361"/>
        <end position="406"/>
    </location>
</feature>
<dbReference type="OrthoDB" id="41200at2759"/>
<evidence type="ECO:0000259" key="4">
    <source>
        <dbReference type="PROSITE" id="PS51207"/>
    </source>
</evidence>
<reference evidence="6" key="3">
    <citation type="submission" date="2025-08" db="UniProtKB">
        <authorList>
            <consortium name="RefSeq"/>
        </authorList>
    </citation>
    <scope>IDENTIFICATION</scope>
    <source>
        <strain evidence="6">CBS 342.82</strain>
    </source>
</reference>
<dbReference type="GeneID" id="54363752"/>
<accession>A0A6J3LT17</accession>
<feature type="compositionally biased region" description="Polar residues" evidence="2">
    <location>
        <begin position="444"/>
        <end position="456"/>
    </location>
</feature>
<gene>
    <name evidence="6" type="ORF">K489DRAFT_384854</name>
</gene>
<reference evidence="6" key="1">
    <citation type="submission" date="2020-01" db="EMBL/GenBank/DDBJ databases">
        <authorList>
            <consortium name="DOE Joint Genome Institute"/>
            <person name="Haridas S."/>
            <person name="Albert R."/>
            <person name="Binder M."/>
            <person name="Bloem J."/>
            <person name="Labutti K."/>
            <person name="Salamov A."/>
            <person name="Andreopoulos B."/>
            <person name="Baker S.E."/>
            <person name="Barry K."/>
            <person name="Bills G."/>
            <person name="Bluhm B.H."/>
            <person name="Cannon C."/>
            <person name="Castanera R."/>
            <person name="Culley D.E."/>
            <person name="Daum C."/>
            <person name="Ezra D."/>
            <person name="Gonzalez J.B."/>
            <person name="Henrissat B."/>
            <person name="Kuo A."/>
            <person name="Liang C."/>
            <person name="Lipzen A."/>
            <person name="Lutzoni F."/>
            <person name="Magnuson J."/>
            <person name="Mondo S."/>
            <person name="Nolan M."/>
            <person name="Ohm R."/>
            <person name="Pangilinan J."/>
            <person name="Park H.-J."/>
            <person name="Ramirez L."/>
            <person name="Alfaro M."/>
            <person name="Sun H."/>
            <person name="Tritt A."/>
            <person name="Yoshinaga Y."/>
            <person name="Zwiers L.-H."/>
            <person name="Turgeon B.G."/>
            <person name="Goodwin S.B."/>
            <person name="Spatafora J.W."/>
            <person name="Crous P.W."/>
            <person name="Grigoriev I.V."/>
        </authorList>
    </citation>
    <scope>NUCLEOTIDE SEQUENCE</scope>
    <source>
        <strain evidence="6">CBS 342.82</strain>
    </source>
</reference>
<reference evidence="6" key="2">
    <citation type="submission" date="2020-04" db="EMBL/GenBank/DDBJ databases">
        <authorList>
            <consortium name="NCBI Genome Project"/>
        </authorList>
    </citation>
    <scope>NUCLEOTIDE SEQUENCE</scope>
    <source>
        <strain evidence="6">CBS 342.82</strain>
    </source>
</reference>
<evidence type="ECO:0000259" key="3">
    <source>
        <dbReference type="PROSITE" id="PS50195"/>
    </source>
</evidence>
<dbReference type="PROSITE" id="PS50195">
    <property type="entry name" value="PX"/>
    <property type="match status" value="1"/>
</dbReference>
<dbReference type="InterPro" id="IPR003114">
    <property type="entry name" value="Phox_assoc"/>
</dbReference>
<feature type="domain" description="PX" evidence="3">
    <location>
        <begin position="529"/>
        <end position="642"/>
    </location>
</feature>
<dbReference type="CDD" id="cd06093">
    <property type="entry name" value="PX_domain"/>
    <property type="match status" value="1"/>
</dbReference>
<dbReference type="Pfam" id="PF02194">
    <property type="entry name" value="PXA"/>
    <property type="match status" value="1"/>
</dbReference>
<dbReference type="Pfam" id="PF08628">
    <property type="entry name" value="Nexin_C"/>
    <property type="match status" value="1"/>
</dbReference>
<dbReference type="PROSITE" id="PS51207">
    <property type="entry name" value="PXA"/>
    <property type="match status" value="1"/>
</dbReference>
<feature type="region of interest" description="Disordered" evidence="2">
    <location>
        <begin position="816"/>
        <end position="864"/>
    </location>
</feature>
<keyword evidence="5" id="KW-1185">Reference proteome</keyword>
<dbReference type="FunFam" id="3.30.1520.10:FF:000065">
    <property type="entry name" value="PX domain protein (AFU_orthologue AFUA_2G07450)"/>
    <property type="match status" value="1"/>
</dbReference>
<dbReference type="Gene3D" id="3.30.1520.10">
    <property type="entry name" value="Phox-like domain"/>
    <property type="match status" value="1"/>
</dbReference>
<feature type="compositionally biased region" description="Basic and acidic residues" evidence="2">
    <location>
        <begin position="428"/>
        <end position="440"/>
    </location>
</feature>
<feature type="region of interest" description="Disordered" evidence="2">
    <location>
        <begin position="428"/>
        <end position="483"/>
    </location>
</feature>
<evidence type="ECO:0000256" key="1">
    <source>
        <dbReference type="ARBA" id="ARBA00010883"/>
    </source>
</evidence>
<feature type="compositionally biased region" description="Polar residues" evidence="2">
    <location>
        <begin position="729"/>
        <end position="739"/>
    </location>
</feature>
<dbReference type="GO" id="GO:0035091">
    <property type="term" value="F:phosphatidylinositol binding"/>
    <property type="evidence" value="ECO:0007669"/>
    <property type="project" value="InterPro"/>
</dbReference>
<organism evidence="6">
    <name type="scientific">Dissoconium aciculare CBS 342.82</name>
    <dbReference type="NCBI Taxonomy" id="1314786"/>
    <lineage>
        <taxon>Eukaryota</taxon>
        <taxon>Fungi</taxon>
        <taxon>Dikarya</taxon>
        <taxon>Ascomycota</taxon>
        <taxon>Pezizomycotina</taxon>
        <taxon>Dothideomycetes</taxon>
        <taxon>Dothideomycetidae</taxon>
        <taxon>Mycosphaerellales</taxon>
        <taxon>Dissoconiaceae</taxon>
        <taxon>Dissoconium</taxon>
    </lineage>
</organism>
<evidence type="ECO:0000256" key="2">
    <source>
        <dbReference type="SAM" id="MobiDB-lite"/>
    </source>
</evidence>
<dbReference type="AlphaFoldDB" id="A0A6J3LT17"/>
<dbReference type="Pfam" id="PF00787">
    <property type="entry name" value="PX"/>
    <property type="match status" value="1"/>
</dbReference>
<feature type="compositionally biased region" description="Low complexity" evidence="2">
    <location>
        <begin position="747"/>
        <end position="756"/>
    </location>
</feature>
<dbReference type="Proteomes" id="UP000504637">
    <property type="component" value="Unplaced"/>
</dbReference>
<feature type="compositionally biased region" description="Polar residues" evidence="2">
    <location>
        <begin position="777"/>
        <end position="801"/>
    </location>
</feature>
<evidence type="ECO:0000313" key="5">
    <source>
        <dbReference type="Proteomes" id="UP000504637"/>
    </source>
</evidence>